<name>A0A0M4QSW9_9MICC</name>
<proteinExistence type="inferred from homology"/>
<feature type="domain" description="Peptidase M20 dimerisation" evidence="6">
    <location>
        <begin position="183"/>
        <end position="330"/>
    </location>
</feature>
<evidence type="ECO:0000256" key="5">
    <source>
        <dbReference type="ARBA" id="ARBA00022833"/>
    </source>
</evidence>
<keyword evidence="3" id="KW-0479">Metal-binding</keyword>
<keyword evidence="8" id="KW-1185">Reference proteome</keyword>
<evidence type="ECO:0000313" key="8">
    <source>
        <dbReference type="Proteomes" id="UP000062833"/>
    </source>
</evidence>
<comment type="similarity">
    <text evidence="1">Belongs to the peptidase M20A family.</text>
</comment>
<keyword evidence="4" id="KW-0378">Hydrolase</keyword>
<dbReference type="EMBL" id="CP012677">
    <property type="protein sequence ID" value="ALE94141.1"/>
    <property type="molecule type" value="Genomic_DNA"/>
</dbReference>
<dbReference type="GO" id="GO:0006508">
    <property type="term" value="P:proteolysis"/>
    <property type="evidence" value="ECO:0007669"/>
    <property type="project" value="UniProtKB-KW"/>
</dbReference>
<dbReference type="AlphaFoldDB" id="A0A0M4QSW9"/>
<dbReference type="Gene3D" id="3.30.70.360">
    <property type="match status" value="1"/>
</dbReference>
<evidence type="ECO:0000256" key="2">
    <source>
        <dbReference type="ARBA" id="ARBA00022670"/>
    </source>
</evidence>
<dbReference type="PATRIC" id="fig|656366.3.peg.2120"/>
<dbReference type="InterPro" id="IPR011650">
    <property type="entry name" value="Peptidase_M20_dimer"/>
</dbReference>
<dbReference type="GO" id="GO:0046872">
    <property type="term" value="F:metal ion binding"/>
    <property type="evidence" value="ECO:0007669"/>
    <property type="project" value="UniProtKB-KW"/>
</dbReference>
<keyword evidence="5" id="KW-0862">Zinc</keyword>
<dbReference type="SUPFAM" id="SSF55031">
    <property type="entry name" value="Bacterial exopeptidase dimerisation domain"/>
    <property type="match status" value="1"/>
</dbReference>
<evidence type="ECO:0000256" key="1">
    <source>
        <dbReference type="ARBA" id="ARBA00006247"/>
    </source>
</evidence>
<dbReference type="SUPFAM" id="SSF53187">
    <property type="entry name" value="Zn-dependent exopeptidases"/>
    <property type="match status" value="1"/>
</dbReference>
<dbReference type="KEGG" id="aaq:AOC05_09815"/>
<dbReference type="Gene3D" id="3.40.630.10">
    <property type="entry name" value="Zn peptidases"/>
    <property type="match status" value="1"/>
</dbReference>
<keyword evidence="2" id="KW-0645">Protease</keyword>
<dbReference type="InterPro" id="IPR047177">
    <property type="entry name" value="Pept_M20A"/>
</dbReference>
<dbReference type="InterPro" id="IPR002933">
    <property type="entry name" value="Peptidase_M20"/>
</dbReference>
<dbReference type="Gene3D" id="1.10.150.900">
    <property type="match status" value="1"/>
</dbReference>
<dbReference type="GO" id="GO:0008233">
    <property type="term" value="F:peptidase activity"/>
    <property type="evidence" value="ECO:0007669"/>
    <property type="project" value="UniProtKB-KW"/>
</dbReference>
<dbReference type="Proteomes" id="UP000062833">
    <property type="component" value="Chromosome"/>
</dbReference>
<evidence type="ECO:0000256" key="3">
    <source>
        <dbReference type="ARBA" id="ARBA00022723"/>
    </source>
</evidence>
<reference evidence="8" key="1">
    <citation type="submission" date="2015-09" db="EMBL/GenBank/DDBJ databases">
        <title>Complete genome of Arthrobacter alpinus strain R3.8.</title>
        <authorList>
            <person name="See-Too W.S."/>
            <person name="Chan K.G."/>
        </authorList>
    </citation>
    <scope>NUCLEOTIDE SEQUENCE [LARGE SCALE GENOMIC DNA]</scope>
    <source>
        <strain evidence="8">R3.8</strain>
    </source>
</reference>
<protein>
    <submittedName>
        <fullName evidence="7">Acetylornithine deacetylase</fullName>
    </submittedName>
</protein>
<dbReference type="PANTHER" id="PTHR45962">
    <property type="entry name" value="N-FATTY-ACYL-AMINO ACID SYNTHASE/HYDROLASE PM20D1"/>
    <property type="match status" value="1"/>
</dbReference>
<organism evidence="7 8">
    <name type="scientific">Arthrobacter alpinus</name>
    <dbReference type="NCBI Taxonomy" id="656366"/>
    <lineage>
        <taxon>Bacteria</taxon>
        <taxon>Bacillati</taxon>
        <taxon>Actinomycetota</taxon>
        <taxon>Actinomycetes</taxon>
        <taxon>Micrococcales</taxon>
        <taxon>Micrococcaceae</taxon>
        <taxon>Arthrobacter</taxon>
    </lineage>
</organism>
<dbReference type="Pfam" id="PF07687">
    <property type="entry name" value="M20_dimer"/>
    <property type="match status" value="1"/>
</dbReference>
<dbReference type="Pfam" id="PF01546">
    <property type="entry name" value="Peptidase_M20"/>
    <property type="match status" value="1"/>
</dbReference>
<gene>
    <name evidence="7" type="ORF">AOC05_09815</name>
</gene>
<dbReference type="InterPro" id="IPR036264">
    <property type="entry name" value="Bact_exopeptidase_dim_dom"/>
</dbReference>
<dbReference type="PANTHER" id="PTHR45962:SF1">
    <property type="entry name" value="N-FATTY-ACYL-AMINO ACID SYNTHASE_HYDROLASE PM20D1"/>
    <property type="match status" value="1"/>
</dbReference>
<evidence type="ECO:0000256" key="4">
    <source>
        <dbReference type="ARBA" id="ARBA00022801"/>
    </source>
</evidence>
<sequence>MTFRTVYSSLRDQIELEQFTGFIDALERLYPAVHAGLTREHVNGHALLFKWAGTRPDAGSKPTVLMAHYDVVPVDTRDDWTHPGFSGHQDGEYVWGRGALDDKGAVVAILGAIESLLNQGFAPGYDIYLSFGNNEETAGDSAVVAAALLNERGVRPWLVLDEGGAVAEKAFPGLNVPAAVIGVAEKGILELELLTRSPGGHASTPPRMGATARLAQAIMALEENPFPSSMPAPIVEMLRRIGNHSSFALRLVTANMWAFKPLVKQAFALVGDETRALTRTTVAITQLEGSKASNVLASTARANANIRIAVGETVDGVVEKVREIIDDPGVELTVRSGHDPSPLSLFDNEQFALLTRCVAASYPQAMVTPYVQTGATDARNFTGICPAVYRFSPLLMDDGDRASLHAVNEKVRISSLGAGVVFYRELIQGLR</sequence>
<accession>A0A0M4QSW9</accession>
<evidence type="ECO:0000259" key="6">
    <source>
        <dbReference type="Pfam" id="PF07687"/>
    </source>
</evidence>
<evidence type="ECO:0000313" key="7">
    <source>
        <dbReference type="EMBL" id="ALE94141.1"/>
    </source>
</evidence>